<proteinExistence type="predicted"/>
<dbReference type="OrthoDB" id="9792935at2"/>
<protein>
    <submittedName>
        <fullName evidence="4">Oxidoreductase</fullName>
    </submittedName>
</protein>
<evidence type="ECO:0000313" key="4">
    <source>
        <dbReference type="EMBL" id="KRR27596.1"/>
    </source>
</evidence>
<dbReference type="EMBL" id="LLYA01000112">
    <property type="protein sequence ID" value="KRR27596.1"/>
    <property type="molecule type" value="Genomic_DNA"/>
</dbReference>
<name>A0A0R3N6H7_9BRAD</name>
<dbReference type="GO" id="GO:0016491">
    <property type="term" value="F:oxidoreductase activity"/>
    <property type="evidence" value="ECO:0007669"/>
    <property type="project" value="UniProtKB-KW"/>
</dbReference>
<sequence>MTDRLADARRAPATARPRIGFLGVGWIGYHRMRAMAEANTVDIAAVADPSAAMIAQATEFAPGAKAMSSLDELLDEALDGVVIATPTALHAEQAIQALRRGKAVFCQKPLGRTASEVRAVIEAARSANRLLAVDLSYRFTEAMRQIGNLVRGGDLGHIYAVELTFHNAYGPDKPWFYDPKLSGGGCVIDLGVHLVDLALWILDFPAVTRTSSRLFAQGEPLSACAGRAEDYAFATLDLETGASVHLGCSWRFPAGQDAVISAAFYGTRGGAALRNVNGSFYDFVAELYRGTAREILTVPPDAWFGRAAVEWASRLAAGNSFDPSAERFADVAEVLDRIYGR</sequence>
<dbReference type="InterPro" id="IPR055170">
    <property type="entry name" value="GFO_IDH_MocA-like_dom"/>
</dbReference>
<feature type="domain" description="GFO/IDH/MocA-like oxidoreductase" evidence="3">
    <location>
        <begin position="144"/>
        <end position="270"/>
    </location>
</feature>
<dbReference type="Pfam" id="PF01408">
    <property type="entry name" value="GFO_IDH_MocA"/>
    <property type="match status" value="1"/>
</dbReference>
<dbReference type="SUPFAM" id="SSF51735">
    <property type="entry name" value="NAD(P)-binding Rossmann-fold domains"/>
    <property type="match status" value="1"/>
</dbReference>
<dbReference type="InterPro" id="IPR036291">
    <property type="entry name" value="NAD(P)-bd_dom_sf"/>
</dbReference>
<evidence type="ECO:0000313" key="5">
    <source>
        <dbReference type="Proteomes" id="UP000052023"/>
    </source>
</evidence>
<evidence type="ECO:0000259" key="2">
    <source>
        <dbReference type="Pfam" id="PF01408"/>
    </source>
</evidence>
<evidence type="ECO:0000256" key="1">
    <source>
        <dbReference type="ARBA" id="ARBA00023002"/>
    </source>
</evidence>
<dbReference type="Proteomes" id="UP000052023">
    <property type="component" value="Unassembled WGS sequence"/>
</dbReference>
<dbReference type="PANTHER" id="PTHR43818:SF11">
    <property type="entry name" value="BCDNA.GH03377"/>
    <property type="match status" value="1"/>
</dbReference>
<dbReference type="Pfam" id="PF22725">
    <property type="entry name" value="GFO_IDH_MocA_C3"/>
    <property type="match status" value="1"/>
</dbReference>
<dbReference type="InterPro" id="IPR000683">
    <property type="entry name" value="Gfo/Idh/MocA-like_OxRdtase_N"/>
</dbReference>
<dbReference type="AlphaFoldDB" id="A0A0R3N6H7"/>
<reference evidence="4 5" key="1">
    <citation type="submission" date="2014-03" db="EMBL/GenBank/DDBJ databases">
        <title>Bradyrhizobium valentinum sp. nov., isolated from effective nodules of Lupinus mariae-josephae, a lupine endemic of basic-lime soils in Eastern Spain.</title>
        <authorList>
            <person name="Duran D."/>
            <person name="Rey L."/>
            <person name="Navarro A."/>
            <person name="Busquets A."/>
            <person name="Imperial J."/>
            <person name="Ruiz-Argueso T."/>
        </authorList>
    </citation>
    <scope>NUCLEOTIDE SEQUENCE [LARGE SCALE GENOMIC DNA]</scope>
    <source>
        <strain evidence="4 5">Ro19</strain>
    </source>
</reference>
<gene>
    <name evidence="4" type="ORF">CQ13_04200</name>
</gene>
<keyword evidence="5" id="KW-1185">Reference proteome</keyword>
<dbReference type="SUPFAM" id="SSF55347">
    <property type="entry name" value="Glyceraldehyde-3-phosphate dehydrogenase-like, C-terminal domain"/>
    <property type="match status" value="1"/>
</dbReference>
<dbReference type="InterPro" id="IPR050463">
    <property type="entry name" value="Gfo/Idh/MocA_oxidrdct_glycsds"/>
</dbReference>
<comment type="caution">
    <text evidence="4">The sequence shown here is derived from an EMBL/GenBank/DDBJ whole genome shotgun (WGS) entry which is preliminary data.</text>
</comment>
<dbReference type="PANTHER" id="PTHR43818">
    <property type="entry name" value="BCDNA.GH03377"/>
    <property type="match status" value="1"/>
</dbReference>
<keyword evidence="1" id="KW-0560">Oxidoreductase</keyword>
<organism evidence="4 5">
    <name type="scientific">Bradyrhizobium retamae</name>
    <dbReference type="NCBI Taxonomy" id="1300035"/>
    <lineage>
        <taxon>Bacteria</taxon>
        <taxon>Pseudomonadati</taxon>
        <taxon>Pseudomonadota</taxon>
        <taxon>Alphaproteobacteria</taxon>
        <taxon>Hyphomicrobiales</taxon>
        <taxon>Nitrobacteraceae</taxon>
        <taxon>Bradyrhizobium</taxon>
    </lineage>
</organism>
<evidence type="ECO:0000259" key="3">
    <source>
        <dbReference type="Pfam" id="PF22725"/>
    </source>
</evidence>
<feature type="domain" description="Gfo/Idh/MocA-like oxidoreductase N-terminal" evidence="2">
    <location>
        <begin position="18"/>
        <end position="134"/>
    </location>
</feature>
<dbReference type="RefSeq" id="WP_057843445.1">
    <property type="nucleotide sequence ID" value="NZ_LLYA01000112.1"/>
</dbReference>
<dbReference type="GO" id="GO:0000166">
    <property type="term" value="F:nucleotide binding"/>
    <property type="evidence" value="ECO:0007669"/>
    <property type="project" value="InterPro"/>
</dbReference>
<accession>A0A0R3N6H7</accession>
<dbReference type="Gene3D" id="3.40.50.720">
    <property type="entry name" value="NAD(P)-binding Rossmann-like Domain"/>
    <property type="match status" value="1"/>
</dbReference>
<dbReference type="Gene3D" id="3.30.360.10">
    <property type="entry name" value="Dihydrodipicolinate Reductase, domain 2"/>
    <property type="match status" value="1"/>
</dbReference>